<keyword evidence="7 12" id="KW-0997">Cell inner membrane</keyword>
<evidence type="ECO:0000256" key="6">
    <source>
        <dbReference type="ARBA" id="ARBA00022475"/>
    </source>
</evidence>
<proteinExistence type="inferred from homology"/>
<accession>A0ABS5T5E2</accession>
<comment type="caution">
    <text evidence="13">The sequence shown here is derived from an EMBL/GenBank/DDBJ whole genome shotgun (WGS) entry which is preliminary data.</text>
</comment>
<feature type="transmembrane region" description="Helical" evidence="12">
    <location>
        <begin position="20"/>
        <end position="41"/>
    </location>
</feature>
<keyword evidence="8 12" id="KW-0812">Transmembrane</keyword>
<sequence length="73" mass="8436">MTPAFHSWAQFVAMGGYGFYVWLSVIVTVSVMLVLTLHSFYQRHQLLIIIASRQERERRIIAAKKRKQNVGEG</sequence>
<dbReference type="PANTHER" id="PTHR37531:SF1">
    <property type="entry name" value="HEME EXPORTER PROTEIN D"/>
    <property type="match status" value="1"/>
</dbReference>
<keyword evidence="6 12" id="KW-1003">Cell membrane</keyword>
<keyword evidence="11 12" id="KW-0472">Membrane</keyword>
<evidence type="ECO:0000256" key="2">
    <source>
        <dbReference type="ARBA" id="ARBA00004377"/>
    </source>
</evidence>
<evidence type="ECO:0000256" key="7">
    <source>
        <dbReference type="ARBA" id="ARBA00022519"/>
    </source>
</evidence>
<dbReference type="Proteomes" id="UP000786875">
    <property type="component" value="Unassembled WGS sequence"/>
</dbReference>
<reference evidence="13 14" key="1">
    <citation type="submission" date="2020-04" db="EMBL/GenBank/DDBJ databases">
        <title>Genome sequencing of Rosenbergiella species.</title>
        <authorList>
            <person name="Alvarez-Perez S."/>
            <person name="Lievens B."/>
        </authorList>
    </citation>
    <scope>NUCLEOTIDE SEQUENCE [LARGE SCALE GENOMIC DNA]</scope>
    <source>
        <strain evidence="13 14">CdVSA20.1</strain>
    </source>
</reference>
<evidence type="ECO:0000256" key="5">
    <source>
        <dbReference type="ARBA" id="ARBA00022448"/>
    </source>
</evidence>
<evidence type="ECO:0000256" key="1">
    <source>
        <dbReference type="ARBA" id="ARBA00002442"/>
    </source>
</evidence>
<evidence type="ECO:0000256" key="9">
    <source>
        <dbReference type="ARBA" id="ARBA00022748"/>
    </source>
</evidence>
<keyword evidence="9 12" id="KW-0201">Cytochrome c-type biogenesis</keyword>
<dbReference type="Pfam" id="PF04995">
    <property type="entry name" value="CcmD"/>
    <property type="match status" value="1"/>
</dbReference>
<evidence type="ECO:0000256" key="12">
    <source>
        <dbReference type="RuleBase" id="RU363101"/>
    </source>
</evidence>
<evidence type="ECO:0000256" key="11">
    <source>
        <dbReference type="ARBA" id="ARBA00023136"/>
    </source>
</evidence>
<gene>
    <name evidence="13" type="primary">ccmD</name>
    <name evidence="13" type="ORF">HGT73_04805</name>
</gene>
<evidence type="ECO:0000256" key="4">
    <source>
        <dbReference type="ARBA" id="ARBA00016461"/>
    </source>
</evidence>
<keyword evidence="14" id="KW-1185">Reference proteome</keyword>
<protein>
    <recommendedName>
        <fullName evidence="4 12">Heme exporter protein D</fullName>
    </recommendedName>
</protein>
<dbReference type="EMBL" id="JABBFO010000003">
    <property type="protein sequence ID" value="MBT0726705.1"/>
    <property type="molecule type" value="Genomic_DNA"/>
</dbReference>
<comment type="subcellular location">
    <subcellularLocation>
        <location evidence="2 12">Cell inner membrane</location>
        <topology evidence="2 12">Single-pass membrane protein</topology>
    </subcellularLocation>
</comment>
<keyword evidence="5 12" id="KW-0813">Transport</keyword>
<dbReference type="InterPro" id="IPR052075">
    <property type="entry name" value="Heme_exporter_D"/>
</dbReference>
<evidence type="ECO:0000256" key="10">
    <source>
        <dbReference type="ARBA" id="ARBA00022989"/>
    </source>
</evidence>
<dbReference type="RefSeq" id="WP_214212531.1">
    <property type="nucleotide sequence ID" value="NZ_JABBFO010000003.1"/>
</dbReference>
<name>A0ABS5T5E2_9GAMM</name>
<organism evidence="13 14">
    <name type="scientific">Rosenbergiella australiborealis</name>
    <dbReference type="NCBI Taxonomy" id="1544696"/>
    <lineage>
        <taxon>Bacteria</taxon>
        <taxon>Pseudomonadati</taxon>
        <taxon>Pseudomonadota</taxon>
        <taxon>Gammaproteobacteria</taxon>
        <taxon>Enterobacterales</taxon>
        <taxon>Erwiniaceae</taxon>
        <taxon>Rosenbergiella</taxon>
    </lineage>
</organism>
<dbReference type="PANTHER" id="PTHR37531">
    <property type="entry name" value="HEME EXPORTER PROTEIN D"/>
    <property type="match status" value="1"/>
</dbReference>
<keyword evidence="10 12" id="KW-1133">Transmembrane helix</keyword>
<evidence type="ECO:0000256" key="3">
    <source>
        <dbReference type="ARBA" id="ARBA00008741"/>
    </source>
</evidence>
<evidence type="ECO:0000313" key="13">
    <source>
        <dbReference type="EMBL" id="MBT0726705.1"/>
    </source>
</evidence>
<evidence type="ECO:0000256" key="8">
    <source>
        <dbReference type="ARBA" id="ARBA00022692"/>
    </source>
</evidence>
<comment type="similarity">
    <text evidence="3 12">Belongs to the CcmD/CycX/HelD family.</text>
</comment>
<dbReference type="InterPro" id="IPR007078">
    <property type="entry name" value="Haem_export_protD_CcmD"/>
</dbReference>
<evidence type="ECO:0000313" key="14">
    <source>
        <dbReference type="Proteomes" id="UP000786875"/>
    </source>
</evidence>
<dbReference type="NCBIfam" id="TIGR03141">
    <property type="entry name" value="cytochro_ccmD"/>
    <property type="match status" value="1"/>
</dbReference>
<comment type="function">
    <text evidence="1 12">Required for the export of heme to the periplasm for the biogenesis of c-type cytochromes.</text>
</comment>